<evidence type="ECO:0000313" key="4">
    <source>
        <dbReference type="Proteomes" id="UP000246114"/>
    </source>
</evidence>
<dbReference type="EMBL" id="QAMZ01000051">
    <property type="protein sequence ID" value="PWL52231.1"/>
    <property type="molecule type" value="Genomic_DNA"/>
</dbReference>
<proteinExistence type="predicted"/>
<organism evidence="2 3">
    <name type="scientific">Clostridium cadaveris</name>
    <dbReference type="NCBI Taxonomy" id="1529"/>
    <lineage>
        <taxon>Bacteria</taxon>
        <taxon>Bacillati</taxon>
        <taxon>Bacillota</taxon>
        <taxon>Clostridia</taxon>
        <taxon>Eubacteriales</taxon>
        <taxon>Clostridiaceae</taxon>
        <taxon>Clostridium</taxon>
    </lineage>
</organism>
<protein>
    <submittedName>
        <fullName evidence="2">Uncharacterized protein</fullName>
    </submittedName>
</protein>
<evidence type="ECO:0000313" key="1">
    <source>
        <dbReference type="EMBL" id="PWL52231.1"/>
    </source>
</evidence>
<name>A0A1I2PMQ8_9CLOT</name>
<dbReference type="OrthoDB" id="1935347at2"/>
<dbReference type="eggNOG" id="ENOG5030GJ0">
    <property type="taxonomic scope" value="Bacteria"/>
</dbReference>
<dbReference type="GeneID" id="90546397"/>
<gene>
    <name evidence="1" type="ORF">DBY38_11700</name>
    <name evidence="2" type="ORF">SAMN04487885_1317</name>
</gene>
<reference evidence="2 3" key="1">
    <citation type="submission" date="2016-10" db="EMBL/GenBank/DDBJ databases">
        <authorList>
            <person name="de Groot N.N."/>
        </authorList>
    </citation>
    <scope>NUCLEOTIDE SEQUENCE [LARGE SCALE GENOMIC DNA]</scope>
    <source>
        <strain evidence="2 3">NLAE-zl-G419</strain>
    </source>
</reference>
<accession>A0A1I2PMQ8</accession>
<dbReference type="Proteomes" id="UP000182135">
    <property type="component" value="Unassembled WGS sequence"/>
</dbReference>
<evidence type="ECO:0000313" key="2">
    <source>
        <dbReference type="EMBL" id="SFG17525.1"/>
    </source>
</evidence>
<evidence type="ECO:0000313" key="3">
    <source>
        <dbReference type="Proteomes" id="UP000182135"/>
    </source>
</evidence>
<dbReference type="Proteomes" id="UP000246114">
    <property type="component" value="Unassembled WGS sequence"/>
</dbReference>
<dbReference type="RefSeq" id="WP_074846465.1">
    <property type="nucleotide sequence ID" value="NZ_BAAACD010000016.1"/>
</dbReference>
<keyword evidence="3" id="KW-1185">Reference proteome</keyword>
<sequence>MAKKTSANNDMLKEAKKKSSAKIYAMILHLANEERQDLAELVMKVDYLLQYTSACIKAKDYDEAQDTMTKVEKRLQTLEDEGVDITHLKYLHDGIKNKIK</sequence>
<dbReference type="AlphaFoldDB" id="A0A1I2PMQ8"/>
<dbReference type="EMBL" id="FOOE01000031">
    <property type="protein sequence ID" value="SFG17525.1"/>
    <property type="molecule type" value="Genomic_DNA"/>
</dbReference>
<reference evidence="1 4" key="2">
    <citation type="submission" date="2018-03" db="EMBL/GenBank/DDBJ databases">
        <title>The uncultured portion of the human microbiome is neutrally assembled.</title>
        <authorList>
            <person name="Jeraldo P."/>
            <person name="Boardman L."/>
            <person name="White B.A."/>
            <person name="Nelson H."/>
            <person name="Goldenfeld N."/>
            <person name="Chia N."/>
        </authorList>
    </citation>
    <scope>NUCLEOTIDE SEQUENCE [LARGE SCALE GENOMIC DNA]</scope>
    <source>
        <strain evidence="1">CIM:MAG 903</strain>
    </source>
</reference>